<gene>
    <name evidence="1" type="ORF">HPB47_025079</name>
</gene>
<accession>A0AC60Q2I1</accession>
<evidence type="ECO:0000313" key="1">
    <source>
        <dbReference type="EMBL" id="KAG0427904.1"/>
    </source>
</evidence>
<name>A0AC60Q2I1_IXOPE</name>
<dbReference type="Proteomes" id="UP000805193">
    <property type="component" value="Unassembled WGS sequence"/>
</dbReference>
<comment type="caution">
    <text evidence="1">The sequence shown here is derived from an EMBL/GenBank/DDBJ whole genome shotgun (WGS) entry which is preliminary data.</text>
</comment>
<reference evidence="1 2" key="1">
    <citation type="journal article" date="2020" name="Cell">
        <title>Large-Scale Comparative Analyses of Tick Genomes Elucidate Their Genetic Diversity and Vector Capacities.</title>
        <authorList>
            <consortium name="Tick Genome and Microbiome Consortium (TIGMIC)"/>
            <person name="Jia N."/>
            <person name="Wang J."/>
            <person name="Shi W."/>
            <person name="Du L."/>
            <person name="Sun Y."/>
            <person name="Zhan W."/>
            <person name="Jiang J.F."/>
            <person name="Wang Q."/>
            <person name="Zhang B."/>
            <person name="Ji P."/>
            <person name="Bell-Sakyi L."/>
            <person name="Cui X.M."/>
            <person name="Yuan T.T."/>
            <person name="Jiang B.G."/>
            <person name="Yang W.F."/>
            <person name="Lam T.T."/>
            <person name="Chang Q.C."/>
            <person name="Ding S.J."/>
            <person name="Wang X.J."/>
            <person name="Zhu J.G."/>
            <person name="Ruan X.D."/>
            <person name="Zhao L."/>
            <person name="Wei J.T."/>
            <person name="Ye R.Z."/>
            <person name="Que T.C."/>
            <person name="Du C.H."/>
            <person name="Zhou Y.H."/>
            <person name="Cheng J.X."/>
            <person name="Dai P.F."/>
            <person name="Guo W.B."/>
            <person name="Han X.H."/>
            <person name="Huang E.J."/>
            <person name="Li L.F."/>
            <person name="Wei W."/>
            <person name="Gao Y.C."/>
            <person name="Liu J.Z."/>
            <person name="Shao H.Z."/>
            <person name="Wang X."/>
            <person name="Wang C.C."/>
            <person name="Yang T.C."/>
            <person name="Huo Q.B."/>
            <person name="Li W."/>
            <person name="Chen H.Y."/>
            <person name="Chen S.E."/>
            <person name="Zhou L.G."/>
            <person name="Ni X.B."/>
            <person name="Tian J.H."/>
            <person name="Sheng Y."/>
            <person name="Liu T."/>
            <person name="Pan Y.S."/>
            <person name="Xia L.Y."/>
            <person name="Li J."/>
            <person name="Zhao F."/>
            <person name="Cao W.C."/>
        </authorList>
    </citation>
    <scope>NUCLEOTIDE SEQUENCE [LARGE SCALE GENOMIC DNA]</scope>
    <source>
        <strain evidence="1">Iper-2018</strain>
    </source>
</reference>
<sequence>MCQLCTPENCAVSARHESETGVRDHDGKLKRVVDCVDKHTAQCFDAALQRLFNQVVAGAKETIAEVCLPGDTQDACTVRSSAQKPKKLKRVVDCVDKHTAQCFDAALQRLFNQVVAGAKETIAEVCLPGDTQDDFLRHARCNRKVDYDETKCAPAYRRTLELAKTVSQDTRRGQGSQTFLLRLPGVAALSTSSCNGPDLREIIRDVVREEIRKLLPAAASPDSPSIAEVVRAEVQQALQPKFLSSPLPNHRR</sequence>
<protein>
    <submittedName>
        <fullName evidence="1">Uncharacterized protein</fullName>
    </submittedName>
</protein>
<keyword evidence="2" id="KW-1185">Reference proteome</keyword>
<dbReference type="EMBL" id="JABSTQ010009582">
    <property type="protein sequence ID" value="KAG0427904.1"/>
    <property type="molecule type" value="Genomic_DNA"/>
</dbReference>
<evidence type="ECO:0000313" key="2">
    <source>
        <dbReference type="Proteomes" id="UP000805193"/>
    </source>
</evidence>
<proteinExistence type="predicted"/>
<organism evidence="1 2">
    <name type="scientific">Ixodes persulcatus</name>
    <name type="common">Taiga tick</name>
    <dbReference type="NCBI Taxonomy" id="34615"/>
    <lineage>
        <taxon>Eukaryota</taxon>
        <taxon>Metazoa</taxon>
        <taxon>Ecdysozoa</taxon>
        <taxon>Arthropoda</taxon>
        <taxon>Chelicerata</taxon>
        <taxon>Arachnida</taxon>
        <taxon>Acari</taxon>
        <taxon>Parasitiformes</taxon>
        <taxon>Ixodida</taxon>
        <taxon>Ixodoidea</taxon>
        <taxon>Ixodidae</taxon>
        <taxon>Ixodinae</taxon>
        <taxon>Ixodes</taxon>
    </lineage>
</organism>